<geneLocation type="mitochondrion" evidence="20"/>
<evidence type="ECO:0000256" key="16">
    <source>
        <dbReference type="ARBA" id="ARBA00049551"/>
    </source>
</evidence>
<dbReference type="InterPro" id="IPR001750">
    <property type="entry name" value="ND/Mrp_TM"/>
</dbReference>
<keyword evidence="12 17" id="KW-0520">NAD</keyword>
<sequence length="444" mass="52639">MMSLIMLILMYMLFNMNLYIYLMINFMSLIMLILMKFNYYLNNWGYIYYFLGVDKYSLGLVILMIWIVKLMFIASKDIYMNNKFIKFFKFNLLFMMISLLISFFSLNLFIFYLFFEISLIPIFFLIIGWGYQPERIQASMYMFIYTLIVSLPMLMMMMKFYYMNYTLMFNLIYMMKLIYLFKLSVLFMMMIFLVKIPMFLVHLWLPKAHVEAPISGSMILAAIMLKLGTYGILRIMMIIEDYINGFNLYIILISLIGAIYLSLVCMSQVDLKMLIAYSSVVHMGLLLSGMLTYSIWGLKGSYYIMLGHGLCSSGLFYLVNLNYERLYSRNIMLNKGMMNLMINLTLWWFLLCSSNMSAPPSLNLLGEIMLIISLVSWNKNFIYLVILFMFFSMLYSLYLYSYTQHGKNLSNLGMFMNIKVSEYLVMLSHWIPLNILFIFINKIV</sequence>
<keyword evidence="8 17" id="KW-0812">Transmembrane</keyword>
<dbReference type="Pfam" id="PF00361">
    <property type="entry name" value="Proton_antipo_M"/>
    <property type="match status" value="1"/>
</dbReference>
<feature type="transmembrane region" description="Helical" evidence="17">
    <location>
        <begin position="110"/>
        <end position="131"/>
    </location>
</feature>
<dbReference type="GO" id="GO:0008137">
    <property type="term" value="F:NADH dehydrogenase (ubiquinone) activity"/>
    <property type="evidence" value="ECO:0007669"/>
    <property type="project" value="UniProtKB-UniRule"/>
</dbReference>
<feature type="transmembrane region" description="Helical" evidence="17">
    <location>
        <begin position="84"/>
        <end position="104"/>
    </location>
</feature>
<evidence type="ECO:0000256" key="7">
    <source>
        <dbReference type="ARBA" id="ARBA00022660"/>
    </source>
</evidence>
<evidence type="ECO:0000256" key="6">
    <source>
        <dbReference type="ARBA" id="ARBA00022448"/>
    </source>
</evidence>
<evidence type="ECO:0000256" key="12">
    <source>
        <dbReference type="ARBA" id="ARBA00023027"/>
    </source>
</evidence>
<dbReference type="InterPro" id="IPR003918">
    <property type="entry name" value="NADH_UbQ_OxRdtase"/>
</dbReference>
<feature type="domain" description="NADH:quinone oxidoreductase/Mrp antiporter transmembrane" evidence="18">
    <location>
        <begin position="105"/>
        <end position="387"/>
    </location>
</feature>
<comment type="subcellular location">
    <subcellularLocation>
        <location evidence="2 17">Mitochondrion membrane</location>
        <topology evidence="2 17">Multi-pass membrane protein</topology>
    </subcellularLocation>
</comment>
<keyword evidence="10 17" id="KW-0249">Electron transport</keyword>
<dbReference type="EC" id="7.1.1.2" evidence="4 17"/>
<feature type="transmembrane region" description="Helical" evidence="17">
    <location>
        <begin position="423"/>
        <end position="440"/>
    </location>
</feature>
<comment type="catalytic activity">
    <reaction evidence="16 17">
        <text>a ubiquinone + NADH + 5 H(+)(in) = a ubiquinol + NAD(+) + 4 H(+)(out)</text>
        <dbReference type="Rhea" id="RHEA:29091"/>
        <dbReference type="Rhea" id="RHEA-COMP:9565"/>
        <dbReference type="Rhea" id="RHEA-COMP:9566"/>
        <dbReference type="ChEBI" id="CHEBI:15378"/>
        <dbReference type="ChEBI" id="CHEBI:16389"/>
        <dbReference type="ChEBI" id="CHEBI:17976"/>
        <dbReference type="ChEBI" id="CHEBI:57540"/>
        <dbReference type="ChEBI" id="CHEBI:57945"/>
        <dbReference type="EC" id="7.1.1.2"/>
    </reaction>
</comment>
<name>A0A3S8V0D1_9HYME</name>
<evidence type="ECO:0000256" key="9">
    <source>
        <dbReference type="ARBA" id="ARBA00022967"/>
    </source>
</evidence>
<evidence type="ECO:0000256" key="3">
    <source>
        <dbReference type="ARBA" id="ARBA00009025"/>
    </source>
</evidence>
<dbReference type="Pfam" id="PF01059">
    <property type="entry name" value="Oxidored_q5_N"/>
    <property type="match status" value="1"/>
</dbReference>
<evidence type="ECO:0000256" key="1">
    <source>
        <dbReference type="ARBA" id="ARBA00003257"/>
    </source>
</evidence>
<comment type="similarity">
    <text evidence="3 17">Belongs to the complex I subunit 4 family.</text>
</comment>
<gene>
    <name evidence="20" type="primary">nad4</name>
</gene>
<evidence type="ECO:0000256" key="14">
    <source>
        <dbReference type="ARBA" id="ARBA00023128"/>
    </source>
</evidence>
<keyword evidence="9" id="KW-1278">Translocase</keyword>
<dbReference type="PANTHER" id="PTHR43507">
    <property type="entry name" value="NADH-UBIQUINONE OXIDOREDUCTASE CHAIN 4"/>
    <property type="match status" value="1"/>
</dbReference>
<feature type="domain" description="NADH:ubiquinone oxidoreductase chain 4 N-terminal" evidence="19">
    <location>
        <begin position="1"/>
        <end position="101"/>
    </location>
</feature>
<evidence type="ECO:0000256" key="2">
    <source>
        <dbReference type="ARBA" id="ARBA00004225"/>
    </source>
</evidence>
<dbReference type="InterPro" id="IPR000260">
    <property type="entry name" value="NADH4_N"/>
</dbReference>
<accession>A0A3S8V0D1</accession>
<evidence type="ECO:0000313" key="20">
    <source>
        <dbReference type="EMBL" id="AZL93111.1"/>
    </source>
</evidence>
<feature type="transmembrane region" description="Helical" evidence="17">
    <location>
        <begin position="12"/>
        <end position="34"/>
    </location>
</feature>
<evidence type="ECO:0000256" key="8">
    <source>
        <dbReference type="ARBA" id="ARBA00022692"/>
    </source>
</evidence>
<feature type="transmembrane region" description="Helical" evidence="17">
    <location>
        <begin position="381"/>
        <end position="402"/>
    </location>
</feature>
<comment type="function">
    <text evidence="17">Core subunit of the mitochondrial membrane respiratory chain NADH dehydrogenase (Complex I) which catalyzes electron transfer from NADH through the respiratory chain, using ubiquinone as an electron acceptor. Essential for the catalytic activity and assembly of complex I.</text>
</comment>
<keyword evidence="14 17" id="KW-0496">Mitochondrion</keyword>
<evidence type="ECO:0000256" key="17">
    <source>
        <dbReference type="RuleBase" id="RU003297"/>
    </source>
</evidence>
<dbReference type="PRINTS" id="PR01437">
    <property type="entry name" value="NUOXDRDTASE4"/>
</dbReference>
<feature type="transmembrane region" description="Helical" evidence="17">
    <location>
        <begin position="46"/>
        <end position="72"/>
    </location>
</feature>
<evidence type="ECO:0000256" key="10">
    <source>
        <dbReference type="ARBA" id="ARBA00022982"/>
    </source>
</evidence>
<feature type="transmembrane region" description="Helical" evidence="17">
    <location>
        <begin position="245"/>
        <end position="263"/>
    </location>
</feature>
<evidence type="ECO:0000256" key="11">
    <source>
        <dbReference type="ARBA" id="ARBA00022989"/>
    </source>
</evidence>
<comment type="function">
    <text evidence="1">Core subunit of the mitochondrial membrane respiratory chain NADH dehydrogenase (Complex I) that is believed to belong to the minimal assembly required for catalysis. Complex I functions in the transfer of electrons from NADH to the respiratory chain. The immediate electron acceptor for the enzyme is believed to be ubiquinone.</text>
</comment>
<protein>
    <recommendedName>
        <fullName evidence="5 17">NADH-ubiquinone oxidoreductase chain 4</fullName>
        <ecNumber evidence="4 17">7.1.1.2</ecNumber>
    </recommendedName>
</protein>
<proteinExistence type="inferred from homology"/>
<dbReference type="GO" id="GO:0048039">
    <property type="term" value="F:ubiquinone binding"/>
    <property type="evidence" value="ECO:0007669"/>
    <property type="project" value="TreeGrafter"/>
</dbReference>
<feature type="transmembrane region" description="Helical" evidence="17">
    <location>
        <begin position="340"/>
        <end position="361"/>
    </location>
</feature>
<feature type="transmembrane region" description="Helical" evidence="17">
    <location>
        <begin position="302"/>
        <end position="319"/>
    </location>
</feature>
<reference evidence="20" key="1">
    <citation type="journal article" date="2018" name="Mol. Phylogenet. Evol.">
        <title>Mitochondrial phylogenomics of the Hymenoptera.</title>
        <authorList>
            <person name="Tang P."/>
            <person name="Zhu J.C."/>
            <person name="Zheng B.Y."/>
            <person name="Wei S.J."/>
            <person name="Sharkey M."/>
            <person name="Chen X.X."/>
            <person name="Vogler A.P."/>
        </authorList>
    </citation>
    <scope>NUCLEOTIDE SEQUENCE</scope>
</reference>
<keyword evidence="15 17" id="KW-0472">Membrane</keyword>
<evidence type="ECO:0000256" key="5">
    <source>
        <dbReference type="ARBA" id="ARBA00021006"/>
    </source>
</evidence>
<organism evidence="20">
    <name type="scientific">Aulacus sinensis</name>
    <dbReference type="NCBI Taxonomy" id="2491146"/>
    <lineage>
        <taxon>Eukaryota</taxon>
        <taxon>Metazoa</taxon>
        <taxon>Ecdysozoa</taxon>
        <taxon>Arthropoda</taxon>
        <taxon>Hexapoda</taxon>
        <taxon>Insecta</taxon>
        <taxon>Pterygota</taxon>
        <taxon>Neoptera</taxon>
        <taxon>Endopterygota</taxon>
        <taxon>Hymenoptera</taxon>
        <taxon>Apocrita</taxon>
        <taxon>Evanioidea</taxon>
        <taxon>Aulacidae</taxon>
        <taxon>Aulacus</taxon>
    </lineage>
</organism>
<keyword evidence="13 17" id="KW-0830">Ubiquinone</keyword>
<feature type="transmembrane region" description="Helical" evidence="17">
    <location>
        <begin position="217"/>
        <end position="239"/>
    </location>
</feature>
<keyword evidence="7 17" id="KW-0679">Respiratory chain</keyword>
<evidence type="ECO:0000259" key="18">
    <source>
        <dbReference type="Pfam" id="PF00361"/>
    </source>
</evidence>
<dbReference type="GO" id="GO:0031966">
    <property type="term" value="C:mitochondrial membrane"/>
    <property type="evidence" value="ECO:0007669"/>
    <property type="project" value="UniProtKB-SubCell"/>
</dbReference>
<feature type="transmembrane region" description="Helical" evidence="17">
    <location>
        <begin position="183"/>
        <end position="205"/>
    </location>
</feature>
<keyword evidence="11 17" id="KW-1133">Transmembrane helix</keyword>
<feature type="transmembrane region" description="Helical" evidence="17">
    <location>
        <begin position="275"/>
        <end position="296"/>
    </location>
</feature>
<evidence type="ECO:0000259" key="19">
    <source>
        <dbReference type="Pfam" id="PF01059"/>
    </source>
</evidence>
<dbReference type="GO" id="GO:0042773">
    <property type="term" value="P:ATP synthesis coupled electron transport"/>
    <property type="evidence" value="ECO:0007669"/>
    <property type="project" value="InterPro"/>
</dbReference>
<dbReference type="AlphaFoldDB" id="A0A3S8V0D1"/>
<dbReference type="GO" id="GO:0003954">
    <property type="term" value="F:NADH dehydrogenase activity"/>
    <property type="evidence" value="ECO:0007669"/>
    <property type="project" value="TreeGrafter"/>
</dbReference>
<evidence type="ECO:0000256" key="13">
    <source>
        <dbReference type="ARBA" id="ARBA00023075"/>
    </source>
</evidence>
<feature type="transmembrane region" description="Helical" evidence="17">
    <location>
        <begin position="143"/>
        <end position="163"/>
    </location>
</feature>
<evidence type="ECO:0000256" key="4">
    <source>
        <dbReference type="ARBA" id="ARBA00012944"/>
    </source>
</evidence>
<evidence type="ECO:0000256" key="15">
    <source>
        <dbReference type="ARBA" id="ARBA00023136"/>
    </source>
</evidence>
<dbReference type="GO" id="GO:0015990">
    <property type="term" value="P:electron transport coupled proton transport"/>
    <property type="evidence" value="ECO:0007669"/>
    <property type="project" value="TreeGrafter"/>
</dbReference>
<dbReference type="EMBL" id="MG923485">
    <property type="protein sequence ID" value="AZL93111.1"/>
    <property type="molecule type" value="Genomic_DNA"/>
</dbReference>
<keyword evidence="6 17" id="KW-0813">Transport</keyword>
<dbReference type="PANTHER" id="PTHR43507:SF20">
    <property type="entry name" value="NADH-UBIQUINONE OXIDOREDUCTASE CHAIN 4"/>
    <property type="match status" value="1"/>
</dbReference>